<evidence type="ECO:0000313" key="8">
    <source>
        <dbReference type="Proteomes" id="UP000253594"/>
    </source>
</evidence>
<sequence>MAFLLIGLSEHRPLPLGQGSPLRWLALLFGLLAWHAGAGERVIYPRHSEGRNPEPYVVELLQLALARSGGDYRLEPSAQPMPQSRAQLRLEQDDPGLQVMWAQSRDDLEETLLPIRIPIYRGLIGWRIPLVSAANKDILASARTLDDLRRLRFGQRQDWADTPILRANGLEVKTSQNYESLFRMLDAGRFEVFPREVVVIDGELEDASRAGLHLAIDQHVALHYPAAFYFFVSRQRPELAEAIRQGLEKAIADGSFERLFERHFKTRLGKLALRQRRIIELKNPYLPGKTPFQREALWYRP</sequence>
<dbReference type="RefSeq" id="WP_003097899.1">
    <property type="nucleotide sequence ID" value="NZ_AP014839.1"/>
</dbReference>
<comment type="caution">
    <text evidence="3">The sequence shown here is derived from an EMBL/GenBank/DDBJ whole genome shotgun (WGS) entry which is preliminary data.</text>
</comment>
<evidence type="ECO:0000313" key="6">
    <source>
        <dbReference type="Proteomes" id="UP000045039"/>
    </source>
</evidence>
<reference evidence="5 9" key="4">
    <citation type="submission" date="2017-08" db="EMBL/GenBank/DDBJ databases">
        <authorList>
            <person name="Feschi L."/>
            <person name="Jeukens J."/>
            <person name="Emond-Rheault J.-G."/>
            <person name="Kukavica-Ibrulj I."/>
            <person name="Boyle B."/>
            <person name="Levesque R.C."/>
        </authorList>
    </citation>
    <scope>NUCLEOTIDE SEQUENCE [LARGE SCALE GENOMIC DNA]</scope>
    <source>
        <strain evidence="5 9">PA-W36</strain>
    </source>
</reference>
<dbReference type="Proteomes" id="UP000284767">
    <property type="component" value="Unassembled WGS sequence"/>
</dbReference>
<organism evidence="3 7">
    <name type="scientific">Pseudomonas aeruginosa</name>
    <dbReference type="NCBI Taxonomy" id="287"/>
    <lineage>
        <taxon>Bacteria</taxon>
        <taxon>Pseudomonadati</taxon>
        <taxon>Pseudomonadota</taxon>
        <taxon>Gammaproteobacteria</taxon>
        <taxon>Pseudomonadales</taxon>
        <taxon>Pseudomonadaceae</taxon>
        <taxon>Pseudomonas</taxon>
    </lineage>
</organism>
<dbReference type="Proteomes" id="UP000194857">
    <property type="component" value="Unassembled WGS sequence"/>
</dbReference>
<dbReference type="Gene3D" id="3.40.190.10">
    <property type="entry name" value="Periplasmic binding protein-like II"/>
    <property type="match status" value="2"/>
</dbReference>
<reference evidence="1" key="1">
    <citation type="submission" date="2015-06" db="EMBL/GenBank/DDBJ databases">
        <authorList>
            <person name="Radhakrishnan R."/>
            <person name="Underwood A."/>
            <person name="Al-Shahib A."/>
        </authorList>
    </citation>
    <scope>NUCLEOTIDE SEQUENCE</scope>
    <source>
        <strain evidence="1">P19_London_7_VIM_2_05_10</strain>
    </source>
</reference>
<dbReference type="Proteomes" id="UP000253594">
    <property type="component" value="Unassembled WGS sequence"/>
</dbReference>
<dbReference type="EMBL" id="QORE01000760">
    <property type="protein sequence ID" value="RCI72970.1"/>
    <property type="molecule type" value="Genomic_DNA"/>
</dbReference>
<dbReference type="EMBL" id="NFFZ01000020">
    <property type="protein sequence ID" value="OTI56767.1"/>
    <property type="molecule type" value="Genomic_DNA"/>
</dbReference>
<evidence type="ECO:0000313" key="2">
    <source>
        <dbReference type="EMBL" id="MZZ14773.1"/>
    </source>
</evidence>
<evidence type="ECO:0000313" key="1">
    <source>
        <dbReference type="EMBL" id="CRO70635.1"/>
    </source>
</evidence>
<accession>A0A0C7AGI7</accession>
<dbReference type="AlphaFoldDB" id="A0A0C7AGI7"/>
<dbReference type="EMBL" id="WXZT01000014">
    <property type="protein sequence ID" value="MZZ14773.1"/>
    <property type="molecule type" value="Genomic_DNA"/>
</dbReference>
<evidence type="ECO:0000313" key="4">
    <source>
        <dbReference type="EMBL" id="RCI72970.1"/>
    </source>
</evidence>
<reference evidence="5 9" key="6">
    <citation type="submission" date="2019-01" db="EMBL/GenBank/DDBJ databases">
        <title>The Pseudomonas aeruginosa pan-genome provides new insights on its population structure, horizontal gene transfer and pathogenicity.</title>
        <authorList>
            <person name="Freschi L."/>
            <person name="Vincent A.T."/>
            <person name="Jeukens J."/>
            <person name="Emond-Rheault J.-G."/>
            <person name="Kukavica-Ibrulj I."/>
            <person name="Dupont M.-J."/>
            <person name="Charette S.J."/>
            <person name="Boyle B."/>
            <person name="Levesque R.C."/>
        </authorList>
    </citation>
    <scope>NUCLEOTIDE SEQUENCE [LARGE SCALE GENOMIC DNA]</scope>
    <source>
        <strain evidence="5 9">PA-W36</strain>
    </source>
</reference>
<evidence type="ECO:0000313" key="3">
    <source>
        <dbReference type="EMBL" id="OTI56767.1"/>
    </source>
</evidence>
<name>A0A0C7AGI7_PSEAI</name>
<evidence type="ECO:0000313" key="7">
    <source>
        <dbReference type="Proteomes" id="UP000194857"/>
    </source>
</evidence>
<reference evidence="2" key="7">
    <citation type="submission" date="2020-01" db="EMBL/GenBank/DDBJ databases">
        <title>Bacteria Cultured from War Wounds Associated with the Conflict in Eastern Ukraine.</title>
        <authorList>
            <person name="Snesrud E."/>
            <person name="Galac M.R."/>
            <person name="Mc Gann P."/>
            <person name="Valentine K."/>
            <person name="Viacheslav K."/>
        </authorList>
    </citation>
    <scope>NUCLEOTIDE SEQUENCE</scope>
    <source>
        <strain evidence="2">VNMU148</strain>
    </source>
</reference>
<accession>A0A1S1BYR7</accession>
<reference evidence="4 8" key="5">
    <citation type="submission" date="2018-07" db="EMBL/GenBank/DDBJ databases">
        <title>Mechanisms of high-level aminoglycoside resistance among Gram-negative pathogens in Brazil.</title>
        <authorList>
            <person name="Ballaben A.S."/>
            <person name="Darini A.L.C."/>
            <person name="Doi Y."/>
        </authorList>
    </citation>
    <scope>NUCLEOTIDE SEQUENCE [LARGE SCALE GENOMIC DNA]</scope>
    <source>
        <strain evidence="4 8">B2-305</strain>
    </source>
</reference>
<dbReference type="Proteomes" id="UP000644192">
    <property type="component" value="Unassembled WGS sequence"/>
</dbReference>
<reference evidence="6" key="2">
    <citation type="submission" date="2015-06" db="EMBL/GenBank/DDBJ databases">
        <authorList>
            <person name="Radhakrishnan Rajesh"/>
            <person name="Underwood Anthony"/>
            <person name="Al-Shahib Ali"/>
        </authorList>
    </citation>
    <scope>NUCLEOTIDE SEQUENCE [LARGE SCALE GENOMIC DNA]</scope>
    <source>
        <strain evidence="6">P19_London_7_VIM_2_05_10</strain>
    </source>
</reference>
<proteinExistence type="predicted"/>
<reference evidence="3 7" key="3">
    <citation type="submission" date="2017-05" db="EMBL/GenBank/DDBJ databases">
        <authorList>
            <person name="Song R."/>
            <person name="Chenine A.L."/>
            <person name="Ruprecht R.M."/>
        </authorList>
    </citation>
    <scope>NUCLEOTIDE SEQUENCE [LARGE SCALE GENOMIC DNA]</scope>
    <source>
        <strain evidence="3 7">S567_C10_BS</strain>
    </source>
</reference>
<evidence type="ECO:0000313" key="5">
    <source>
        <dbReference type="EMBL" id="RPM21577.1"/>
    </source>
</evidence>
<dbReference type="EMBL" id="CVVU01000144">
    <property type="protein sequence ID" value="CRO70635.1"/>
    <property type="molecule type" value="Genomic_DNA"/>
</dbReference>
<dbReference type="EMBL" id="NSNE01000002">
    <property type="protein sequence ID" value="RPM21577.1"/>
    <property type="molecule type" value="Genomic_DNA"/>
</dbReference>
<evidence type="ECO:0000313" key="9">
    <source>
        <dbReference type="Proteomes" id="UP000284767"/>
    </source>
</evidence>
<dbReference type="Proteomes" id="UP000045039">
    <property type="component" value="Unassembled WGS sequence"/>
</dbReference>
<dbReference type="SUPFAM" id="SSF53850">
    <property type="entry name" value="Periplasmic binding protein-like II"/>
    <property type="match status" value="1"/>
</dbReference>
<gene>
    <name evidence="3" type="ORF">CAZ10_28705</name>
    <name evidence="4" type="ORF">DT376_20870</name>
    <name evidence="2" type="ORF">GUL26_21225</name>
    <name evidence="5" type="ORF">IPC1295_04750</name>
    <name evidence="1" type="ORF">PAERUG_P19_London_7_VIM_2_05_10_02309</name>
</gene>
<protein>
    <submittedName>
        <fullName evidence="1">Bacterial extracellular solute-binding proteins, family 3</fullName>
    </submittedName>
    <submittedName>
        <fullName evidence="2">Transporter substrate-binding domain-containing protein</fullName>
    </submittedName>
</protein>